<dbReference type="GO" id="GO:0090589">
    <property type="term" value="F:protein-phosphocysteine-trehalose phosphotransferase system transporter activity"/>
    <property type="evidence" value="ECO:0007669"/>
    <property type="project" value="TreeGrafter"/>
</dbReference>
<dbReference type="PROSITE" id="PS51098">
    <property type="entry name" value="PTS_EIIB_TYPE_1"/>
    <property type="match status" value="1"/>
</dbReference>
<keyword evidence="6" id="KW-0598">Phosphotransferase system</keyword>
<dbReference type="Pfam" id="PF00367">
    <property type="entry name" value="PTS_EIIB"/>
    <property type="match status" value="1"/>
</dbReference>
<dbReference type="PROSITE" id="PS51093">
    <property type="entry name" value="PTS_EIIA_TYPE_1"/>
    <property type="match status" value="1"/>
</dbReference>
<organism evidence="16 17">
    <name type="scientific">Salipaludibacillus neizhouensis</name>
    <dbReference type="NCBI Taxonomy" id="885475"/>
    <lineage>
        <taxon>Bacteria</taxon>
        <taxon>Bacillati</taxon>
        <taxon>Bacillota</taxon>
        <taxon>Bacilli</taxon>
        <taxon>Bacillales</taxon>
        <taxon>Bacillaceae</taxon>
    </lineage>
</organism>
<evidence type="ECO:0000256" key="8">
    <source>
        <dbReference type="ARBA" id="ARBA00022777"/>
    </source>
</evidence>
<feature type="domain" description="PTS EIIC type-1" evidence="15">
    <location>
        <begin position="104"/>
        <end position="456"/>
    </location>
</feature>
<keyword evidence="10 12" id="KW-0472">Membrane</keyword>
<dbReference type="PANTHER" id="PTHR30175">
    <property type="entry name" value="PHOSPHOTRANSFERASE SYSTEM TRANSPORT PROTEIN"/>
    <property type="match status" value="1"/>
</dbReference>
<evidence type="ECO:0000256" key="12">
    <source>
        <dbReference type="SAM" id="Phobius"/>
    </source>
</evidence>
<feature type="transmembrane region" description="Helical" evidence="12">
    <location>
        <begin position="205"/>
        <end position="225"/>
    </location>
</feature>
<name>A0A3A9KIV1_9BACI</name>
<keyword evidence="2" id="KW-0813">Transport</keyword>
<evidence type="ECO:0000256" key="10">
    <source>
        <dbReference type="ARBA" id="ARBA00023136"/>
    </source>
</evidence>
<keyword evidence="7 12" id="KW-0812">Transmembrane</keyword>
<dbReference type="InterPro" id="IPR011297">
    <property type="entry name" value="PTS_IIABC_b_glu"/>
</dbReference>
<evidence type="ECO:0000256" key="5">
    <source>
        <dbReference type="ARBA" id="ARBA00022679"/>
    </source>
</evidence>
<keyword evidence="4" id="KW-0762">Sugar transport</keyword>
<comment type="caution">
    <text evidence="16">The sequence shown here is derived from an EMBL/GenBank/DDBJ whole genome shotgun (WGS) entry which is preliminary data.</text>
</comment>
<dbReference type="FunFam" id="3.30.1360.60:FF:000001">
    <property type="entry name" value="PTS system glucose-specific IIBC component PtsG"/>
    <property type="match status" value="1"/>
</dbReference>
<evidence type="ECO:0000256" key="4">
    <source>
        <dbReference type="ARBA" id="ARBA00022597"/>
    </source>
</evidence>
<dbReference type="PROSITE" id="PS01035">
    <property type="entry name" value="PTS_EIIB_TYPE_1_CYS"/>
    <property type="match status" value="1"/>
</dbReference>
<dbReference type="GO" id="GO:0009401">
    <property type="term" value="P:phosphoenolpyruvate-dependent sugar phosphotransferase system"/>
    <property type="evidence" value="ECO:0007669"/>
    <property type="project" value="UniProtKB-KW"/>
</dbReference>
<feature type="transmembrane region" description="Helical" evidence="12">
    <location>
        <begin position="101"/>
        <end position="123"/>
    </location>
</feature>
<feature type="transmembrane region" description="Helical" evidence="12">
    <location>
        <begin position="174"/>
        <end position="193"/>
    </location>
</feature>
<dbReference type="EMBL" id="PDOE01000036">
    <property type="protein sequence ID" value="RKL64806.1"/>
    <property type="molecule type" value="Genomic_DNA"/>
</dbReference>
<sequence length="617" mass="66235">MSFKQTATDILKHVGGESNVIHLGHCSTRLRFTLVDDSKVNIEELKKVNGVIDIVNKAQFQVIIGNDVNEVYNELQKLGNFGNDKSNSKVTNKGKRKMGAIFLDFLVSVFQPLIPPMAGAGVLKSILLLLSVLNLIDENGQTYIILNNISGAVFYFLPIFVAITTAQKLKVNHLVAAAAMSILLFPNMTILLAEGASLFSIPLTNVNYASQVFPSILGVIFYAYMERFFTKVSPKPIRVFFVPMMALLLTVPMTLLFIGPIGFQLGTLLTNGILSIYGTTGWIAVGLLAAGLPFMIATGMHKALTPYAINSVTSLGKEMLFLPALLAHNMSQSAACFAVALRTKDTILKSTAVASGISALFGISEPALYGITLQRKRVLIGVVISCLIGGLSLGILGVAGSVIVSPSVASISMFVDPANSKNFIFALVGLLISLIVSFGITFISWKDDKQQTKDPINKKATSTVGTINIKQPIEGKVIPLSEVSDDVFSTKVMGEGIAVIPSTGELYAPVGGEIKMVFNTNHALGLEIANGIELLFHIGIDTVQLGGKYFESHVKIGDKVKAGDLLVKFDLNKIVEEGYDPTTITVVTNKDQFTVKVADSKAVNNNEALMLVTAVEN</sequence>
<dbReference type="InterPro" id="IPR036878">
    <property type="entry name" value="Glu_permease_IIB"/>
</dbReference>
<dbReference type="OrthoDB" id="9769191at2"/>
<evidence type="ECO:0000259" key="13">
    <source>
        <dbReference type="PROSITE" id="PS51093"/>
    </source>
</evidence>
<dbReference type="FunFam" id="2.70.70.10:FF:000001">
    <property type="entry name" value="PTS system glucose-specific IIA component"/>
    <property type="match status" value="1"/>
</dbReference>
<feature type="active site" description="Phosphocysteine intermediate; for EIIB activity" evidence="11">
    <location>
        <position position="26"/>
    </location>
</feature>
<evidence type="ECO:0000313" key="17">
    <source>
        <dbReference type="Proteomes" id="UP000281498"/>
    </source>
</evidence>
<comment type="subcellular location">
    <subcellularLocation>
        <location evidence="1">Cell membrane</location>
        <topology evidence="1">Multi-pass membrane protein</topology>
    </subcellularLocation>
</comment>
<dbReference type="Proteomes" id="UP000281498">
    <property type="component" value="Unassembled WGS sequence"/>
</dbReference>
<feature type="transmembrane region" description="Helical" evidence="12">
    <location>
        <begin position="352"/>
        <end position="371"/>
    </location>
</feature>
<evidence type="ECO:0000256" key="1">
    <source>
        <dbReference type="ARBA" id="ARBA00004651"/>
    </source>
</evidence>
<reference evidence="16 17" key="1">
    <citation type="submission" date="2017-10" db="EMBL/GenBank/DDBJ databases">
        <title>Bacillus sp. nov., a halophilic bacterium isolated from a Keqin Lake.</title>
        <authorList>
            <person name="Wang H."/>
        </authorList>
    </citation>
    <scope>NUCLEOTIDE SEQUENCE [LARGE SCALE GENOMIC DNA]</scope>
    <source>
        <strain evidence="16 17">KCTC 13187</strain>
    </source>
</reference>
<evidence type="ECO:0000313" key="16">
    <source>
        <dbReference type="EMBL" id="RKL64806.1"/>
    </source>
</evidence>
<dbReference type="SUPFAM" id="SSF55604">
    <property type="entry name" value="Glucose permease domain IIB"/>
    <property type="match status" value="1"/>
</dbReference>
<protein>
    <submittedName>
        <fullName evidence="16">PTS beta-glucoside transporter subunit EIIBCA</fullName>
    </submittedName>
</protein>
<keyword evidence="5" id="KW-0808">Transferase</keyword>
<dbReference type="SUPFAM" id="SSF51261">
    <property type="entry name" value="Duplicated hybrid motif"/>
    <property type="match status" value="1"/>
</dbReference>
<feature type="transmembrane region" description="Helical" evidence="12">
    <location>
        <begin position="378"/>
        <end position="403"/>
    </location>
</feature>
<evidence type="ECO:0000256" key="3">
    <source>
        <dbReference type="ARBA" id="ARBA00022475"/>
    </source>
</evidence>
<keyword evidence="3" id="KW-1003">Cell membrane</keyword>
<gene>
    <name evidence="16" type="ORF">CR203_24270</name>
</gene>
<evidence type="ECO:0000256" key="2">
    <source>
        <dbReference type="ARBA" id="ARBA00022448"/>
    </source>
</evidence>
<dbReference type="InterPro" id="IPR001996">
    <property type="entry name" value="PTS_IIB_1"/>
</dbReference>
<dbReference type="InterPro" id="IPR003352">
    <property type="entry name" value="PTS_EIIC"/>
</dbReference>
<dbReference type="InterPro" id="IPR050558">
    <property type="entry name" value="PTS_Sugar-Specific_Components"/>
</dbReference>
<dbReference type="Pfam" id="PF00358">
    <property type="entry name" value="PTS_EIIA_1"/>
    <property type="match status" value="1"/>
</dbReference>
<dbReference type="Pfam" id="PF02378">
    <property type="entry name" value="PTS_EIIC"/>
    <property type="match status" value="1"/>
</dbReference>
<dbReference type="GO" id="GO:0008982">
    <property type="term" value="F:protein-N(PI)-phosphohistidine-sugar phosphotransferase activity"/>
    <property type="evidence" value="ECO:0007669"/>
    <property type="project" value="InterPro"/>
</dbReference>
<evidence type="ECO:0000256" key="11">
    <source>
        <dbReference type="PROSITE-ProRule" id="PRU00421"/>
    </source>
</evidence>
<dbReference type="GO" id="GO:0015771">
    <property type="term" value="P:trehalose transport"/>
    <property type="evidence" value="ECO:0007669"/>
    <property type="project" value="TreeGrafter"/>
</dbReference>
<dbReference type="RefSeq" id="WP_110937528.1">
    <property type="nucleotide sequence ID" value="NZ_KZ614146.1"/>
</dbReference>
<dbReference type="NCBIfam" id="TIGR01995">
    <property type="entry name" value="PTS-II-ABC-beta"/>
    <property type="match status" value="1"/>
</dbReference>
<feature type="domain" description="PTS EIIB type-1" evidence="14">
    <location>
        <begin position="4"/>
        <end position="85"/>
    </location>
</feature>
<evidence type="ECO:0000256" key="9">
    <source>
        <dbReference type="ARBA" id="ARBA00022989"/>
    </source>
</evidence>
<feature type="transmembrane region" description="Helical" evidence="12">
    <location>
        <begin position="237"/>
        <end position="263"/>
    </location>
</feature>
<evidence type="ECO:0000256" key="6">
    <source>
        <dbReference type="ARBA" id="ARBA00022683"/>
    </source>
</evidence>
<dbReference type="Gene3D" id="3.30.1360.60">
    <property type="entry name" value="Glucose permease domain IIB"/>
    <property type="match status" value="1"/>
</dbReference>
<feature type="transmembrane region" description="Helical" evidence="12">
    <location>
        <begin position="319"/>
        <end position="340"/>
    </location>
</feature>
<dbReference type="GO" id="GO:0005886">
    <property type="term" value="C:plasma membrane"/>
    <property type="evidence" value="ECO:0007669"/>
    <property type="project" value="UniProtKB-SubCell"/>
</dbReference>
<proteinExistence type="predicted"/>
<dbReference type="CDD" id="cd00212">
    <property type="entry name" value="PTS_IIB_glc"/>
    <property type="match status" value="1"/>
</dbReference>
<evidence type="ECO:0000259" key="15">
    <source>
        <dbReference type="PROSITE" id="PS51103"/>
    </source>
</evidence>
<dbReference type="PROSITE" id="PS51103">
    <property type="entry name" value="PTS_EIIC_TYPE_1"/>
    <property type="match status" value="1"/>
</dbReference>
<evidence type="ECO:0000256" key="7">
    <source>
        <dbReference type="ARBA" id="ARBA00022692"/>
    </source>
</evidence>
<keyword evidence="8" id="KW-0418">Kinase</keyword>
<feature type="transmembrane region" description="Helical" evidence="12">
    <location>
        <begin position="275"/>
        <end position="298"/>
    </location>
</feature>
<dbReference type="PROSITE" id="PS00371">
    <property type="entry name" value="PTS_EIIA_TYPE_1_HIS"/>
    <property type="match status" value="1"/>
</dbReference>
<feature type="transmembrane region" description="Helical" evidence="12">
    <location>
        <begin position="423"/>
        <end position="445"/>
    </location>
</feature>
<dbReference type="InterPro" id="IPR011055">
    <property type="entry name" value="Dup_hybrid_motif"/>
</dbReference>
<feature type="domain" description="PTS EIIA type-1" evidence="13">
    <location>
        <begin position="485"/>
        <end position="589"/>
    </location>
</feature>
<dbReference type="InterPro" id="IPR001127">
    <property type="entry name" value="PTS_EIIA_1_perm"/>
</dbReference>
<dbReference type="GO" id="GO:0016301">
    <property type="term" value="F:kinase activity"/>
    <property type="evidence" value="ECO:0007669"/>
    <property type="project" value="UniProtKB-KW"/>
</dbReference>
<keyword evidence="9 12" id="KW-1133">Transmembrane helix</keyword>
<dbReference type="PANTHER" id="PTHR30175:SF1">
    <property type="entry name" value="PTS SYSTEM ARBUTIN-, CELLOBIOSE-, AND SALICIN-SPECIFIC EIIBC COMPONENT-RELATED"/>
    <property type="match status" value="1"/>
</dbReference>
<dbReference type="AlphaFoldDB" id="A0A3A9KIV1"/>
<dbReference type="InterPro" id="IPR013013">
    <property type="entry name" value="PTS_EIIC_1"/>
</dbReference>
<keyword evidence="17" id="KW-1185">Reference proteome</keyword>
<feature type="transmembrane region" description="Helical" evidence="12">
    <location>
        <begin position="143"/>
        <end position="162"/>
    </location>
</feature>
<dbReference type="Gene3D" id="2.70.70.10">
    <property type="entry name" value="Glucose Permease (Domain IIA)"/>
    <property type="match status" value="1"/>
</dbReference>
<dbReference type="NCBIfam" id="TIGR00830">
    <property type="entry name" value="PTBA"/>
    <property type="match status" value="1"/>
</dbReference>
<accession>A0A3A9KIV1</accession>
<evidence type="ECO:0000259" key="14">
    <source>
        <dbReference type="PROSITE" id="PS51098"/>
    </source>
</evidence>
<dbReference type="InterPro" id="IPR018113">
    <property type="entry name" value="PTrfase_EIIB_Cys"/>
</dbReference>